<comment type="caution">
    <text evidence="1">The sequence shown here is derived from an EMBL/GenBank/DDBJ whole genome shotgun (WGS) entry which is preliminary data.</text>
</comment>
<reference evidence="1 2" key="1">
    <citation type="submission" date="2020-08" db="EMBL/GenBank/DDBJ databases">
        <title>Genomic Encyclopedia of Type Strains, Phase IV (KMG-IV): sequencing the most valuable type-strain genomes for metagenomic binning, comparative biology and taxonomic classification.</title>
        <authorList>
            <person name="Goeker M."/>
        </authorList>
    </citation>
    <scope>NUCLEOTIDE SEQUENCE [LARGE SCALE GENOMIC DNA]</scope>
    <source>
        <strain evidence="1 2">DSM 17498</strain>
    </source>
</reference>
<sequence length="180" mass="19796">MVSFRLRHRLRGDELPEAHRLAALHCGILGEGTVLPGEDGRSHVPIRPAFAAFILAASSRERQSHIVGPDGDPSLPDDVCARHACRRRILFRFKAPSRSAPHEQDAPNIRAVQSAGIRIPITKCFGRPGTHDPYCARTTYPPSFRGARLRASPESTSNEILQSWIPGLRQEAHPGMTSSN</sequence>
<proteinExistence type="predicted"/>
<dbReference type="AlphaFoldDB" id="A0A840N296"/>
<accession>A0A840N296</accession>
<gene>
    <name evidence="1" type="ORF">HNQ36_002728</name>
</gene>
<name>A0A840N296_9BRAD</name>
<dbReference type="Proteomes" id="UP000521227">
    <property type="component" value="Unassembled WGS sequence"/>
</dbReference>
<evidence type="ECO:0000313" key="1">
    <source>
        <dbReference type="EMBL" id="MBB5052754.1"/>
    </source>
</evidence>
<dbReference type="EMBL" id="JACHIJ010000003">
    <property type="protein sequence ID" value="MBB5052754.1"/>
    <property type="molecule type" value="Genomic_DNA"/>
</dbReference>
<organism evidence="1 2">
    <name type="scientific">Afipia massiliensis</name>
    <dbReference type="NCBI Taxonomy" id="211460"/>
    <lineage>
        <taxon>Bacteria</taxon>
        <taxon>Pseudomonadati</taxon>
        <taxon>Pseudomonadota</taxon>
        <taxon>Alphaproteobacteria</taxon>
        <taxon>Hyphomicrobiales</taxon>
        <taxon>Nitrobacteraceae</taxon>
        <taxon>Afipia</taxon>
    </lineage>
</organism>
<evidence type="ECO:0000313" key="2">
    <source>
        <dbReference type="Proteomes" id="UP000521227"/>
    </source>
</evidence>
<protein>
    <submittedName>
        <fullName evidence="1">Uncharacterized protein</fullName>
    </submittedName>
</protein>